<dbReference type="PRINTS" id="PR00368">
    <property type="entry name" value="FADPNR"/>
</dbReference>
<comment type="caution">
    <text evidence="6">The sequence shown here is derived from an EMBL/GenBank/DDBJ whole genome shotgun (WGS) entry which is preliminary data.</text>
</comment>
<dbReference type="PRINTS" id="PR00469">
    <property type="entry name" value="PNDRDTASEII"/>
</dbReference>
<feature type="region of interest" description="Disordered" evidence="5">
    <location>
        <begin position="564"/>
        <end position="585"/>
    </location>
</feature>
<dbReference type="GO" id="GO:0004499">
    <property type="term" value="F:N,N-dimethylaniline monooxygenase activity"/>
    <property type="evidence" value="ECO:0007669"/>
    <property type="project" value="InterPro"/>
</dbReference>
<evidence type="ECO:0000256" key="1">
    <source>
        <dbReference type="ARBA" id="ARBA00010139"/>
    </source>
</evidence>
<evidence type="ECO:0000256" key="5">
    <source>
        <dbReference type="SAM" id="MobiDB-lite"/>
    </source>
</evidence>
<reference evidence="6" key="1">
    <citation type="submission" date="2023-06" db="EMBL/GenBank/DDBJ databases">
        <title>Genome-scale phylogeny and comparative genomics of the fungal order Sordariales.</title>
        <authorList>
            <consortium name="Lawrence Berkeley National Laboratory"/>
            <person name="Hensen N."/>
            <person name="Bonometti L."/>
            <person name="Westerberg I."/>
            <person name="Brannstrom I.O."/>
            <person name="Guillou S."/>
            <person name="Cros-Aarteil S."/>
            <person name="Calhoun S."/>
            <person name="Haridas S."/>
            <person name="Kuo A."/>
            <person name="Mondo S."/>
            <person name="Pangilinan J."/>
            <person name="Riley R."/>
            <person name="Labutti K."/>
            <person name="Andreopoulos B."/>
            <person name="Lipzen A."/>
            <person name="Chen C."/>
            <person name="Yanf M."/>
            <person name="Daum C."/>
            <person name="Ng V."/>
            <person name="Clum A."/>
            <person name="Steindorff A."/>
            <person name="Ohm R."/>
            <person name="Martin F."/>
            <person name="Silar P."/>
            <person name="Natvig D."/>
            <person name="Lalanne C."/>
            <person name="Gautier V."/>
            <person name="Ament-Velasquez S.L."/>
            <person name="Kruys A."/>
            <person name="Hutchinson M.I."/>
            <person name="Powell A.J."/>
            <person name="Barry K."/>
            <person name="Miller A.N."/>
            <person name="Grigoriev I.V."/>
            <person name="Debuchy R."/>
            <person name="Gladieux P."/>
            <person name="Thoren M.H."/>
            <person name="Johannesson H."/>
        </authorList>
    </citation>
    <scope>NUCLEOTIDE SEQUENCE</scope>
    <source>
        <strain evidence="6">PSN4</strain>
    </source>
</reference>
<dbReference type="GO" id="GO:0050660">
    <property type="term" value="F:flavin adenine dinucleotide binding"/>
    <property type="evidence" value="ECO:0007669"/>
    <property type="project" value="InterPro"/>
</dbReference>
<dbReference type="PANTHER" id="PTHR42877">
    <property type="entry name" value="L-ORNITHINE N(5)-MONOOXYGENASE-RELATED"/>
    <property type="match status" value="1"/>
</dbReference>
<dbReference type="InterPro" id="IPR036188">
    <property type="entry name" value="FAD/NAD-bd_sf"/>
</dbReference>
<evidence type="ECO:0000256" key="3">
    <source>
        <dbReference type="ARBA" id="ARBA00022827"/>
    </source>
</evidence>
<dbReference type="Proteomes" id="UP001239445">
    <property type="component" value="Unassembled WGS sequence"/>
</dbReference>
<keyword evidence="2" id="KW-0285">Flavoprotein</keyword>
<keyword evidence="3" id="KW-0274">FAD</keyword>
<dbReference type="AlphaFoldDB" id="A0AAJ0BHX6"/>
<dbReference type="GO" id="GO:0050661">
    <property type="term" value="F:NADP binding"/>
    <property type="evidence" value="ECO:0007669"/>
    <property type="project" value="InterPro"/>
</dbReference>
<dbReference type="SUPFAM" id="SSF51905">
    <property type="entry name" value="FAD/NAD(P)-binding domain"/>
    <property type="match status" value="2"/>
</dbReference>
<evidence type="ECO:0000313" key="6">
    <source>
        <dbReference type="EMBL" id="KAK1758245.1"/>
    </source>
</evidence>
<keyword evidence="4" id="KW-0560">Oxidoreductase</keyword>
<gene>
    <name evidence="6" type="ORF">QBC47DRAFT_421008</name>
</gene>
<comment type="similarity">
    <text evidence="1">Belongs to the FAD-binding monooxygenase family.</text>
</comment>
<evidence type="ECO:0000256" key="4">
    <source>
        <dbReference type="ARBA" id="ARBA00023002"/>
    </source>
</evidence>
<evidence type="ECO:0000313" key="7">
    <source>
        <dbReference type="Proteomes" id="UP001239445"/>
    </source>
</evidence>
<dbReference type="EMBL" id="MU839829">
    <property type="protein sequence ID" value="KAK1758245.1"/>
    <property type="molecule type" value="Genomic_DNA"/>
</dbReference>
<dbReference type="InterPro" id="IPR051209">
    <property type="entry name" value="FAD-bind_Monooxygenase_sf"/>
</dbReference>
<dbReference type="PANTHER" id="PTHR42877:SF7">
    <property type="entry name" value="FLAVIN-BINDING MONOOXYGENASE-RELATED"/>
    <property type="match status" value="1"/>
</dbReference>
<feature type="compositionally biased region" description="Polar residues" evidence="5">
    <location>
        <begin position="1"/>
        <end position="12"/>
    </location>
</feature>
<name>A0AAJ0BHX6_9PEZI</name>
<sequence length="585" mass="65111">MAPAETNGTQNGRPKFTIRPHPVENLRPMRVVVVGAGFSGIAAAIRIPEKLRNVDLTVYEKNEGVGGVWWLNKYPGVACDIPSHSYQYSFAPNPNWSNLYAPGSEIQKYLEDVATKFGATRFIKTSHEVKHCEWDDVAKLWKIKVQNLLTKETIDDTANVLVTARGQLNEVKWPKIPGIETFQGKMMHSGAWDTSYDFTNKKIAVIGNGSSAIQIIPQLQKVPGTSITCFFRSPTWISSAFGDQGMVQLGLDPKDTSFSEEQRQKFVSDPAAFLAFRKVFEDGGNLIHDSTLVGTPMQTHIESLFRDAMSATLSTRPDLVASLIPKSFAPGCRRLTPGKGFLESLLCPNVSVQYDPITSVSSPSTITTQSGTTHTDIDVLICATGFHVSSPPPFPVLGRSGASLASRWTPRPESYLSLAVDDFPNYLMMFGPNSAIGFGSLTKILEAETDYVVRVIRKLQKENYASIEPLPQRVKDFSEYVDAYFENTVYTGDCKSWYRQGDLIVGLWPGSTLHALEALRSPRWEDWVYEQDEKNENGLAWLGNGWSTTQTDGDPSWYINPDEVEVPYGPKPEENPKLKARPWSY</sequence>
<dbReference type="Pfam" id="PF00743">
    <property type="entry name" value="FMO-like"/>
    <property type="match status" value="1"/>
</dbReference>
<feature type="region of interest" description="Disordered" evidence="5">
    <location>
        <begin position="1"/>
        <end position="20"/>
    </location>
</feature>
<organism evidence="6 7">
    <name type="scientific">Echria macrotheca</name>
    <dbReference type="NCBI Taxonomy" id="438768"/>
    <lineage>
        <taxon>Eukaryota</taxon>
        <taxon>Fungi</taxon>
        <taxon>Dikarya</taxon>
        <taxon>Ascomycota</taxon>
        <taxon>Pezizomycotina</taxon>
        <taxon>Sordariomycetes</taxon>
        <taxon>Sordariomycetidae</taxon>
        <taxon>Sordariales</taxon>
        <taxon>Schizotheciaceae</taxon>
        <taxon>Echria</taxon>
    </lineage>
</organism>
<keyword evidence="7" id="KW-1185">Reference proteome</keyword>
<proteinExistence type="inferred from homology"/>
<dbReference type="InterPro" id="IPR020946">
    <property type="entry name" value="Flavin_mOase-like"/>
</dbReference>
<dbReference type="Gene3D" id="3.50.50.60">
    <property type="entry name" value="FAD/NAD(P)-binding domain"/>
    <property type="match status" value="2"/>
</dbReference>
<accession>A0AAJ0BHX6</accession>
<evidence type="ECO:0000256" key="2">
    <source>
        <dbReference type="ARBA" id="ARBA00022630"/>
    </source>
</evidence>
<protein>
    <submittedName>
        <fullName evidence="6">Uncharacterized protein</fullName>
    </submittedName>
</protein>